<keyword evidence="4 6" id="KW-0472">Membrane</keyword>
<accession>A0A5N6KJ41</accession>
<dbReference type="InterPro" id="IPR011701">
    <property type="entry name" value="MFS"/>
</dbReference>
<evidence type="ECO:0000256" key="2">
    <source>
        <dbReference type="ARBA" id="ARBA00022692"/>
    </source>
</evidence>
<feature type="transmembrane region" description="Helical" evidence="6">
    <location>
        <begin position="166"/>
        <end position="185"/>
    </location>
</feature>
<dbReference type="InterPro" id="IPR036259">
    <property type="entry name" value="MFS_trans_sf"/>
</dbReference>
<keyword evidence="8" id="KW-1185">Reference proteome</keyword>
<feature type="transmembrane region" description="Helical" evidence="6">
    <location>
        <begin position="331"/>
        <end position="350"/>
    </location>
</feature>
<feature type="transmembrane region" description="Helical" evidence="6">
    <location>
        <begin position="387"/>
        <end position="414"/>
    </location>
</feature>
<feature type="transmembrane region" description="Helical" evidence="6">
    <location>
        <begin position="302"/>
        <end position="325"/>
    </location>
</feature>
<feature type="transmembrane region" description="Helical" evidence="6">
    <location>
        <begin position="457"/>
        <end position="477"/>
    </location>
</feature>
<evidence type="ECO:0008006" key="9">
    <source>
        <dbReference type="Google" id="ProtNLM"/>
    </source>
</evidence>
<evidence type="ECO:0000256" key="6">
    <source>
        <dbReference type="SAM" id="Phobius"/>
    </source>
</evidence>
<dbReference type="GO" id="GO:0022857">
    <property type="term" value="F:transmembrane transporter activity"/>
    <property type="evidence" value="ECO:0007669"/>
    <property type="project" value="InterPro"/>
</dbReference>
<evidence type="ECO:0000313" key="8">
    <source>
        <dbReference type="Proteomes" id="UP000326757"/>
    </source>
</evidence>
<dbReference type="PANTHER" id="PTHR23501:SF39">
    <property type="entry name" value="MULTIDRUG TRANSPORTER, PUTATIVE (AFU_ORTHOLOGUE AFUA_1G05010)-RELATED"/>
    <property type="match status" value="1"/>
</dbReference>
<evidence type="ECO:0000256" key="5">
    <source>
        <dbReference type="SAM" id="MobiDB-lite"/>
    </source>
</evidence>
<protein>
    <recommendedName>
        <fullName evidence="9">Major facilitator superfamily (MFS) profile domain-containing protein</fullName>
    </recommendedName>
</protein>
<sequence length="526" mass="57941">MFLAVRYVMRKRQEKDARAASEQEEAQSRGPLEETVVQSPTIEEDSKATFNPAKRKSFNPCSHMPNSKTTVIETVTSEKIEPPDPDAEPGHNRSGLTRKDTRPIVSIEAFGIKPCKKCREEKLAARNYRIKLIIGLFFPFAIQALDTTIIANALPWIASDFNETSQMHWIISAFKSLLCCIYPLLGSNVKCRAIQGISVAGINVVVRTVLGDEVSLKEYAKNSSLFSIVAGVGYAVGPVIGGYLTDNDWRWCFGINLPVIVVGIVLVFLVLRKIVLGPQPTPQVTEKYGGNPRRMQLFKAKVSTIDIGGQFLFLSGMGLLILALTWGGTDYAWHSSIIGAIGITVLTWALRQGHTATIYGMMTFTGGGTGLRFMPGSLHGIAFFPNNIASIISMIAFAIPFGSTMAMTLMNVVFNNKAALPSSITASSSTSTISFGTIDSLPPDEGHKIRDRERDGVVWAFVSMLPFMWLCILAAGLLGNVRVTREYREDEEGVRDFSGNMVESVYLWSLLRGWRKNKAIRRRGRA</sequence>
<dbReference type="AlphaFoldDB" id="A0A5N6KJ41"/>
<keyword evidence="3 6" id="KW-1133">Transmembrane helix</keyword>
<reference evidence="7 8" key="1">
    <citation type="submission" date="2019-06" db="EMBL/GenBank/DDBJ databases">
        <title>Genome Sequence of the Brown Rot Fungal Pathogen Monilinia laxa.</title>
        <authorList>
            <person name="De Miccolis Angelini R.M."/>
            <person name="Landi L."/>
            <person name="Abate D."/>
            <person name="Pollastro S."/>
            <person name="Romanazzi G."/>
            <person name="Faretra F."/>
        </authorList>
    </citation>
    <scope>NUCLEOTIDE SEQUENCE [LARGE SCALE GENOMIC DNA]</scope>
    <source>
        <strain evidence="7 8">Mlax316</strain>
    </source>
</reference>
<comment type="caution">
    <text evidence="7">The sequence shown here is derived from an EMBL/GenBank/DDBJ whole genome shotgun (WGS) entry which is preliminary data.</text>
</comment>
<feature type="transmembrane region" description="Helical" evidence="6">
    <location>
        <begin position="251"/>
        <end position="271"/>
    </location>
</feature>
<feature type="transmembrane region" description="Helical" evidence="6">
    <location>
        <begin position="132"/>
        <end position="154"/>
    </location>
</feature>
<evidence type="ECO:0000256" key="1">
    <source>
        <dbReference type="ARBA" id="ARBA00004141"/>
    </source>
</evidence>
<feature type="transmembrane region" description="Helical" evidence="6">
    <location>
        <begin position="225"/>
        <end position="245"/>
    </location>
</feature>
<dbReference type="GO" id="GO:0005886">
    <property type="term" value="C:plasma membrane"/>
    <property type="evidence" value="ECO:0007669"/>
    <property type="project" value="TreeGrafter"/>
</dbReference>
<dbReference type="OrthoDB" id="6770063at2759"/>
<dbReference type="EMBL" id="VIGI01000002">
    <property type="protein sequence ID" value="KAB8303813.1"/>
    <property type="molecule type" value="Genomic_DNA"/>
</dbReference>
<evidence type="ECO:0000313" key="7">
    <source>
        <dbReference type="EMBL" id="KAB8303813.1"/>
    </source>
</evidence>
<feature type="compositionally biased region" description="Basic and acidic residues" evidence="5">
    <location>
        <begin position="11"/>
        <end position="21"/>
    </location>
</feature>
<feature type="transmembrane region" description="Helical" evidence="6">
    <location>
        <begin position="357"/>
        <end position="375"/>
    </location>
</feature>
<name>A0A5N6KJ41_MONLA</name>
<organism evidence="7 8">
    <name type="scientific">Monilinia laxa</name>
    <name type="common">Brown rot fungus</name>
    <name type="synonym">Sclerotinia laxa</name>
    <dbReference type="NCBI Taxonomy" id="61186"/>
    <lineage>
        <taxon>Eukaryota</taxon>
        <taxon>Fungi</taxon>
        <taxon>Dikarya</taxon>
        <taxon>Ascomycota</taxon>
        <taxon>Pezizomycotina</taxon>
        <taxon>Leotiomycetes</taxon>
        <taxon>Helotiales</taxon>
        <taxon>Sclerotiniaceae</taxon>
        <taxon>Monilinia</taxon>
    </lineage>
</organism>
<evidence type="ECO:0000256" key="4">
    <source>
        <dbReference type="ARBA" id="ARBA00023136"/>
    </source>
</evidence>
<dbReference type="PANTHER" id="PTHR23501">
    <property type="entry name" value="MAJOR FACILITATOR SUPERFAMILY"/>
    <property type="match status" value="1"/>
</dbReference>
<dbReference type="Proteomes" id="UP000326757">
    <property type="component" value="Unassembled WGS sequence"/>
</dbReference>
<dbReference type="SUPFAM" id="SSF103473">
    <property type="entry name" value="MFS general substrate transporter"/>
    <property type="match status" value="1"/>
</dbReference>
<keyword evidence="2 6" id="KW-0812">Transmembrane</keyword>
<feature type="region of interest" description="Disordered" evidence="5">
    <location>
        <begin position="10"/>
        <end position="98"/>
    </location>
</feature>
<comment type="subcellular location">
    <subcellularLocation>
        <location evidence="1">Membrane</location>
        <topology evidence="1">Multi-pass membrane protein</topology>
    </subcellularLocation>
</comment>
<proteinExistence type="predicted"/>
<dbReference type="Gene3D" id="1.20.1250.20">
    <property type="entry name" value="MFS general substrate transporter like domains"/>
    <property type="match status" value="1"/>
</dbReference>
<gene>
    <name evidence="7" type="ORF">EYC80_005187</name>
</gene>
<evidence type="ECO:0000256" key="3">
    <source>
        <dbReference type="ARBA" id="ARBA00022989"/>
    </source>
</evidence>
<dbReference type="Pfam" id="PF07690">
    <property type="entry name" value="MFS_1"/>
    <property type="match status" value="1"/>
</dbReference>
<feature type="compositionally biased region" description="Polar residues" evidence="5">
    <location>
        <begin position="64"/>
        <end position="75"/>
    </location>
</feature>